<dbReference type="FunFam" id="3.40.50.300:FF:000127">
    <property type="entry name" value="Ribose import ATP-binding protein RbsA"/>
    <property type="match status" value="1"/>
</dbReference>
<dbReference type="PANTHER" id="PTHR43790">
    <property type="entry name" value="CARBOHYDRATE TRANSPORT ATP-BINDING PROTEIN MG119-RELATED"/>
    <property type="match status" value="1"/>
</dbReference>
<dbReference type="OrthoDB" id="9771863at2"/>
<feature type="domain" description="ABC transporter" evidence="10">
    <location>
        <begin position="264"/>
        <end position="508"/>
    </location>
</feature>
<dbReference type="PROSITE" id="PS00211">
    <property type="entry name" value="ABC_TRANSPORTER_1"/>
    <property type="match status" value="1"/>
</dbReference>
<evidence type="ECO:0000256" key="2">
    <source>
        <dbReference type="ARBA" id="ARBA00022448"/>
    </source>
</evidence>
<evidence type="ECO:0000256" key="6">
    <source>
        <dbReference type="ARBA" id="ARBA00022741"/>
    </source>
</evidence>
<gene>
    <name evidence="11" type="ORF">FN960_02550</name>
</gene>
<evidence type="ECO:0000259" key="10">
    <source>
        <dbReference type="PROSITE" id="PS50893"/>
    </source>
</evidence>
<evidence type="ECO:0000256" key="8">
    <source>
        <dbReference type="ARBA" id="ARBA00022967"/>
    </source>
</evidence>
<dbReference type="Gene3D" id="3.40.50.300">
    <property type="entry name" value="P-loop containing nucleotide triphosphate hydrolases"/>
    <property type="match status" value="2"/>
</dbReference>
<dbReference type="PANTHER" id="PTHR43790:SF1">
    <property type="entry name" value="XYLOSE IMPORT ATP-BINDING PROTEIN XYLG"/>
    <property type="match status" value="1"/>
</dbReference>
<dbReference type="SMART" id="SM00382">
    <property type="entry name" value="AAA"/>
    <property type="match status" value="2"/>
</dbReference>
<dbReference type="AlphaFoldDB" id="A0A554A433"/>
<accession>A0A554A433</accession>
<sequence length="520" mass="57759">MADILLDMKNIIKQFPGVKALDNVNLQVKQGDIHALCGENGAGKSTLMKVLSGVYEYGSYEGEIYFQNELCMFKDVKQSEEKGIAIIHQELALIPELTISENIFLGHERGRYGIVDWDETTKVAESLLKKVNLTESVQSKIKHIGVGKQQLVEIAKALAKNVKLLILDEPTASLNETDSQNLLKLLLELKQEGITSIIISHKLNEIKQVADEVTIIRDGQTIETLDVKADEVTEDRIIRGMVGRSLSNRFPDYETNPGETILEVKDWNVYHPIQRDRQIIFDASFHVKKGEIVGIAGLMGAGRTELAMSMFGGSYGSKISGSLTINGKESSFSSVSEAIKAGLAYATEDRKSYGLILMNDVKENISLASLNKLSSQTVIRDFEEVSVAEDFRKKMRIKTPNIQQKTGNLSGGNQQKVVLSKWIFSDPDVLILDEPTRGIDVGAKYEIYTIIQELAEKGKGIIMISSELPELIGMCSRVYAMNKGRITGEVQGESLNQEDLMRLMTKEVAIHENISDNRSE</sequence>
<dbReference type="InterPro" id="IPR003593">
    <property type="entry name" value="AAA+_ATPase"/>
</dbReference>
<dbReference type="PROSITE" id="PS50893">
    <property type="entry name" value="ABC_TRANSPORTER_2"/>
    <property type="match status" value="2"/>
</dbReference>
<evidence type="ECO:0000256" key="5">
    <source>
        <dbReference type="ARBA" id="ARBA00022737"/>
    </source>
</evidence>
<keyword evidence="12" id="KW-1185">Reference proteome</keyword>
<dbReference type="CDD" id="cd03215">
    <property type="entry name" value="ABC_Carb_Monos_II"/>
    <property type="match status" value="1"/>
</dbReference>
<dbReference type="InterPro" id="IPR017871">
    <property type="entry name" value="ABC_transporter-like_CS"/>
</dbReference>
<organism evidence="11 12">
    <name type="scientific">Alkalicoccobacillus porphyridii</name>
    <dbReference type="NCBI Taxonomy" id="2597270"/>
    <lineage>
        <taxon>Bacteria</taxon>
        <taxon>Bacillati</taxon>
        <taxon>Bacillota</taxon>
        <taxon>Bacilli</taxon>
        <taxon>Bacillales</taxon>
        <taxon>Bacillaceae</taxon>
        <taxon>Alkalicoccobacillus</taxon>
    </lineage>
</organism>
<keyword evidence="3" id="KW-1003">Cell membrane</keyword>
<proteinExistence type="predicted"/>
<dbReference type="InterPro" id="IPR050107">
    <property type="entry name" value="ABC_carbohydrate_import_ATPase"/>
</dbReference>
<keyword evidence="4" id="KW-0762">Sugar transport</keyword>
<evidence type="ECO:0000256" key="3">
    <source>
        <dbReference type="ARBA" id="ARBA00022475"/>
    </source>
</evidence>
<dbReference type="InterPro" id="IPR027417">
    <property type="entry name" value="P-loop_NTPase"/>
</dbReference>
<dbReference type="Proteomes" id="UP000318521">
    <property type="component" value="Unassembled WGS sequence"/>
</dbReference>
<protein>
    <submittedName>
        <fullName evidence="11">Sugar ABC transporter ATP-binding protein</fullName>
    </submittedName>
</protein>
<keyword evidence="5" id="KW-0677">Repeat</keyword>
<dbReference type="InterPro" id="IPR053466">
    <property type="entry name" value="L-arabinose_ABC_transporter"/>
</dbReference>
<dbReference type="NCBIfam" id="NF040905">
    <property type="entry name" value="GguA"/>
    <property type="match status" value="1"/>
</dbReference>
<dbReference type="GO" id="GO:0005524">
    <property type="term" value="F:ATP binding"/>
    <property type="evidence" value="ECO:0007669"/>
    <property type="project" value="UniProtKB-KW"/>
</dbReference>
<keyword evidence="8" id="KW-1278">Translocase</keyword>
<feature type="domain" description="ABC transporter" evidence="10">
    <location>
        <begin position="6"/>
        <end position="243"/>
    </location>
</feature>
<evidence type="ECO:0000256" key="9">
    <source>
        <dbReference type="ARBA" id="ARBA00023136"/>
    </source>
</evidence>
<evidence type="ECO:0000256" key="4">
    <source>
        <dbReference type="ARBA" id="ARBA00022597"/>
    </source>
</evidence>
<evidence type="ECO:0000256" key="7">
    <source>
        <dbReference type="ARBA" id="ARBA00022840"/>
    </source>
</evidence>
<dbReference type="SUPFAM" id="SSF52540">
    <property type="entry name" value="P-loop containing nucleoside triphosphate hydrolases"/>
    <property type="match status" value="2"/>
</dbReference>
<name>A0A554A433_9BACI</name>
<evidence type="ECO:0000313" key="12">
    <source>
        <dbReference type="Proteomes" id="UP000318521"/>
    </source>
</evidence>
<evidence type="ECO:0000313" key="11">
    <source>
        <dbReference type="EMBL" id="TSB48454.1"/>
    </source>
</evidence>
<keyword evidence="2" id="KW-0813">Transport</keyword>
<keyword evidence="9" id="KW-0472">Membrane</keyword>
<dbReference type="Pfam" id="PF00005">
    <property type="entry name" value="ABC_tran"/>
    <property type="match status" value="2"/>
</dbReference>
<dbReference type="InterPro" id="IPR003439">
    <property type="entry name" value="ABC_transporter-like_ATP-bd"/>
</dbReference>
<keyword evidence="6" id="KW-0547">Nucleotide-binding</keyword>
<dbReference type="CDD" id="cd03216">
    <property type="entry name" value="ABC_Carb_Monos_I"/>
    <property type="match status" value="1"/>
</dbReference>
<dbReference type="EMBL" id="VLXZ01000001">
    <property type="protein sequence ID" value="TSB48454.1"/>
    <property type="molecule type" value="Genomic_DNA"/>
</dbReference>
<comment type="subcellular location">
    <subcellularLocation>
        <location evidence="1">Cell membrane</location>
        <topology evidence="1">Peripheral membrane protein</topology>
    </subcellularLocation>
</comment>
<reference evidence="11 12" key="1">
    <citation type="submission" date="2019-07" db="EMBL/GenBank/DDBJ databases">
        <authorList>
            <person name="Park Y.J."/>
            <person name="Jeong S.E."/>
            <person name="Jung H.S."/>
        </authorList>
    </citation>
    <scope>NUCLEOTIDE SEQUENCE [LARGE SCALE GENOMIC DNA]</scope>
    <source>
        <strain evidence="12">P16(2019)</strain>
    </source>
</reference>
<evidence type="ECO:0000256" key="1">
    <source>
        <dbReference type="ARBA" id="ARBA00004202"/>
    </source>
</evidence>
<comment type="caution">
    <text evidence="11">The sequence shown here is derived from an EMBL/GenBank/DDBJ whole genome shotgun (WGS) entry which is preliminary data.</text>
</comment>
<dbReference type="RefSeq" id="WP_143846798.1">
    <property type="nucleotide sequence ID" value="NZ_VLXZ01000001.1"/>
</dbReference>
<dbReference type="GO" id="GO:0005886">
    <property type="term" value="C:plasma membrane"/>
    <property type="evidence" value="ECO:0007669"/>
    <property type="project" value="UniProtKB-SubCell"/>
</dbReference>
<keyword evidence="7 11" id="KW-0067">ATP-binding</keyword>
<dbReference type="GO" id="GO:0016887">
    <property type="term" value="F:ATP hydrolysis activity"/>
    <property type="evidence" value="ECO:0007669"/>
    <property type="project" value="InterPro"/>
</dbReference>